<evidence type="ECO:0000256" key="1">
    <source>
        <dbReference type="SAM" id="Phobius"/>
    </source>
</evidence>
<keyword evidence="3" id="KW-1185">Reference proteome</keyword>
<dbReference type="EMBL" id="JABUFE010000001">
    <property type="protein sequence ID" value="NSX53619.1"/>
    <property type="molecule type" value="Genomic_DNA"/>
</dbReference>
<feature type="transmembrane region" description="Helical" evidence="1">
    <location>
        <begin position="52"/>
        <end position="76"/>
    </location>
</feature>
<organism evidence="2 3">
    <name type="scientific">Parasulfitobacter algicola</name>
    <dbReference type="NCBI Taxonomy" id="2614809"/>
    <lineage>
        <taxon>Bacteria</taxon>
        <taxon>Pseudomonadati</taxon>
        <taxon>Pseudomonadota</taxon>
        <taxon>Alphaproteobacteria</taxon>
        <taxon>Rhodobacterales</taxon>
        <taxon>Roseobacteraceae</taxon>
        <taxon>Parasulfitobacter</taxon>
    </lineage>
</organism>
<dbReference type="RefSeq" id="WP_174134778.1">
    <property type="nucleotide sequence ID" value="NZ_JABUFE010000001.1"/>
</dbReference>
<keyword evidence="1" id="KW-0472">Membrane</keyword>
<dbReference type="Proteomes" id="UP000777935">
    <property type="component" value="Unassembled WGS sequence"/>
</dbReference>
<proteinExistence type="predicted"/>
<gene>
    <name evidence="2" type="ORF">HRQ87_02290</name>
</gene>
<sequence length="84" mass="9015">MERIYSLIGAVTLGGALGYLGFMLFSGTPAFSGNRKAQMFLQVQDWLISKLGMTNAGLLLMGLGAAAAIYFIWAAFSSDDEEKV</sequence>
<evidence type="ECO:0000313" key="3">
    <source>
        <dbReference type="Proteomes" id="UP000777935"/>
    </source>
</evidence>
<reference evidence="2 3" key="1">
    <citation type="submission" date="2020-06" db="EMBL/GenBank/DDBJ databases">
        <title>Sulfitobacter algicola sp. nov., isolated from green algae.</title>
        <authorList>
            <person name="Wang C."/>
        </authorList>
    </citation>
    <scope>NUCLEOTIDE SEQUENCE [LARGE SCALE GENOMIC DNA]</scope>
    <source>
        <strain evidence="2 3">1151</strain>
    </source>
</reference>
<comment type="caution">
    <text evidence="2">The sequence shown here is derived from an EMBL/GenBank/DDBJ whole genome shotgun (WGS) entry which is preliminary data.</text>
</comment>
<protein>
    <submittedName>
        <fullName evidence="2">Uncharacterized protein</fullName>
    </submittedName>
</protein>
<name>A0ABX2ITD0_9RHOB</name>
<keyword evidence="1" id="KW-1133">Transmembrane helix</keyword>
<feature type="transmembrane region" description="Helical" evidence="1">
    <location>
        <begin position="6"/>
        <end position="31"/>
    </location>
</feature>
<evidence type="ECO:0000313" key="2">
    <source>
        <dbReference type="EMBL" id="NSX53619.1"/>
    </source>
</evidence>
<accession>A0ABX2ITD0</accession>
<keyword evidence="1" id="KW-0812">Transmembrane</keyword>